<dbReference type="SUPFAM" id="SSF53167">
    <property type="entry name" value="Purine and uridine phosphorylases"/>
    <property type="match status" value="1"/>
</dbReference>
<evidence type="ECO:0000313" key="11">
    <source>
        <dbReference type="Proteomes" id="UP000612362"/>
    </source>
</evidence>
<dbReference type="Gene3D" id="3.40.50.1580">
    <property type="entry name" value="Nucleoside phosphorylase domain"/>
    <property type="match status" value="1"/>
</dbReference>
<evidence type="ECO:0000259" key="9">
    <source>
        <dbReference type="Pfam" id="PF01048"/>
    </source>
</evidence>
<dbReference type="EC" id="2.4.2.1" evidence="7"/>
<evidence type="ECO:0000256" key="1">
    <source>
        <dbReference type="ARBA" id="ARBA00002678"/>
    </source>
</evidence>
<protein>
    <recommendedName>
        <fullName evidence="7">Purine nucleoside phosphorylase</fullName>
        <ecNumber evidence="7">2.4.2.1</ecNumber>
    </recommendedName>
    <alternativeName>
        <fullName evidence="7">Inosine-guanosine phosphorylase</fullName>
    </alternativeName>
</protein>
<dbReference type="GO" id="GO:0004731">
    <property type="term" value="F:purine-nucleoside phosphorylase activity"/>
    <property type="evidence" value="ECO:0007669"/>
    <property type="project" value="UniProtKB-EC"/>
</dbReference>
<dbReference type="UniPathway" id="UPA00606"/>
<comment type="catalytic activity">
    <reaction evidence="6">
        <text>a purine 2'-deoxy-D-ribonucleoside + phosphate = a purine nucleobase + 2-deoxy-alpha-D-ribose 1-phosphate</text>
        <dbReference type="Rhea" id="RHEA:36431"/>
        <dbReference type="ChEBI" id="CHEBI:26386"/>
        <dbReference type="ChEBI" id="CHEBI:43474"/>
        <dbReference type="ChEBI" id="CHEBI:57259"/>
        <dbReference type="ChEBI" id="CHEBI:142361"/>
        <dbReference type="EC" id="2.4.2.1"/>
    </reaction>
</comment>
<feature type="binding site" evidence="8">
    <location>
        <position position="215"/>
    </location>
    <ligand>
        <name>phosphate</name>
        <dbReference type="ChEBI" id="CHEBI:43474"/>
    </ligand>
</feature>
<comment type="similarity">
    <text evidence="3 7">Belongs to the PNP/MTAP phosphorylase family.</text>
</comment>
<feature type="binding site" evidence="8">
    <location>
        <position position="29"/>
    </location>
    <ligand>
        <name>phosphate</name>
        <dbReference type="ChEBI" id="CHEBI:43474"/>
    </ligand>
</feature>
<dbReference type="Proteomes" id="UP000612362">
    <property type="component" value="Unassembled WGS sequence"/>
</dbReference>
<evidence type="ECO:0000256" key="6">
    <source>
        <dbReference type="ARBA" id="ARBA00048556"/>
    </source>
</evidence>
<feature type="binding site" evidence="8">
    <location>
        <begin position="80"/>
        <end position="82"/>
    </location>
    <ligand>
        <name>phosphate</name>
        <dbReference type="ChEBI" id="CHEBI:43474"/>
    </ligand>
</feature>
<dbReference type="NCBIfam" id="TIGR01697">
    <property type="entry name" value="PNPH-PUNA-XAPA"/>
    <property type="match status" value="1"/>
</dbReference>
<keyword evidence="4 7" id="KW-0328">Glycosyltransferase</keyword>
<keyword evidence="11" id="KW-1185">Reference proteome</keyword>
<feature type="binding site" evidence="8">
    <location>
        <position position="60"/>
    </location>
    <ligand>
        <name>phosphate</name>
        <dbReference type="ChEBI" id="CHEBI:43474"/>
    </ligand>
</feature>
<feature type="binding site" evidence="8">
    <location>
        <position position="238"/>
    </location>
    <ligand>
        <name>a purine D-ribonucleoside</name>
        <dbReference type="ChEBI" id="CHEBI:142355"/>
    </ligand>
</feature>
<evidence type="ECO:0000256" key="2">
    <source>
        <dbReference type="ARBA" id="ARBA00005058"/>
    </source>
</evidence>
<dbReference type="Pfam" id="PF01048">
    <property type="entry name" value="PNP_UDP_1"/>
    <property type="match status" value="1"/>
</dbReference>
<gene>
    <name evidence="10" type="primary">punA</name>
    <name evidence="10" type="ORF">KSX_32830</name>
</gene>
<dbReference type="PANTHER" id="PTHR11904:SF9">
    <property type="entry name" value="PURINE NUCLEOSIDE PHOSPHORYLASE-RELATED"/>
    <property type="match status" value="1"/>
</dbReference>
<evidence type="ECO:0000313" key="10">
    <source>
        <dbReference type="EMBL" id="GHO45120.1"/>
    </source>
</evidence>
<dbReference type="InterPro" id="IPR011270">
    <property type="entry name" value="Pur_Nuc_Pase_Ino/Guo-sp"/>
</dbReference>
<comment type="pathway">
    <text evidence="2 7">Purine metabolism; purine nucleoside salvage.</text>
</comment>
<keyword evidence="5 7" id="KW-0808">Transferase</keyword>
<comment type="caution">
    <text evidence="10">The sequence shown here is derived from an EMBL/GenBank/DDBJ whole genome shotgun (WGS) entry which is preliminary data.</text>
</comment>
<dbReference type="NCBIfam" id="NF006054">
    <property type="entry name" value="PRK08202.1"/>
    <property type="match status" value="1"/>
</dbReference>
<dbReference type="GO" id="GO:0009116">
    <property type="term" value="P:nucleoside metabolic process"/>
    <property type="evidence" value="ECO:0007669"/>
    <property type="project" value="InterPro"/>
</dbReference>
<organism evidence="10 11">
    <name type="scientific">Ktedonospora formicarum</name>
    <dbReference type="NCBI Taxonomy" id="2778364"/>
    <lineage>
        <taxon>Bacteria</taxon>
        <taxon>Bacillati</taxon>
        <taxon>Chloroflexota</taxon>
        <taxon>Ktedonobacteria</taxon>
        <taxon>Ktedonobacterales</taxon>
        <taxon>Ktedonobacteraceae</taxon>
        <taxon>Ktedonospora</taxon>
    </lineage>
</organism>
<dbReference type="PANTHER" id="PTHR11904">
    <property type="entry name" value="METHYLTHIOADENOSINE/PURINE NUCLEOSIDE PHOSPHORYLASE"/>
    <property type="match status" value="1"/>
</dbReference>
<dbReference type="NCBIfam" id="TIGR01700">
    <property type="entry name" value="PNPH"/>
    <property type="match status" value="1"/>
</dbReference>
<feature type="binding site" evidence="8">
    <location>
        <position position="112"/>
    </location>
    <ligand>
        <name>phosphate</name>
        <dbReference type="ChEBI" id="CHEBI:43474"/>
    </ligand>
</feature>
<dbReference type="InterPro" id="IPR000845">
    <property type="entry name" value="Nucleoside_phosphorylase_d"/>
</dbReference>
<evidence type="ECO:0000256" key="8">
    <source>
        <dbReference type="PIRSR" id="PIRSR000477-2"/>
    </source>
</evidence>
<name>A0A8J3I1L6_9CHLR</name>
<sequence length="280" mass="30093">MIYEQVMEATQAIRLHAPQKPVVGLILGSGLGDLANEIENPIALSYEDIPHFARSTVPGHAGRLLLGSLAGVQVVAMQGRFHLYEGYSAVQVTLPVRVMRQLGVQTLIVTNAAGGVNPAYKPGDVMLIRDHIFLPGMVGMSPLVGPNDERFGVRFPAVANAYGADLRALAREAATQCSGLHLHEGVYTMVVGPQFESKAELRFLRLIGTDAVGMSTVPEAVIAKHMDMRVLGMSLITNTATGDEHEEVDHVSVLEVANSARPKFAALAREIVSRLANQEL</sequence>
<comment type="function">
    <text evidence="1">The purine nucleoside phosphorylases catalyze the phosphorolytic breakdown of the N-glycosidic bond in the beta-(deoxy)ribonucleoside molecules, with the formation of the corresponding free purine bases and pentose-1-phosphate. Cleaves guanosine, inosine, 2'-deoxyguanosine and 2'-deoxyinosine.</text>
</comment>
<dbReference type="GO" id="GO:0005737">
    <property type="term" value="C:cytoplasm"/>
    <property type="evidence" value="ECO:0007669"/>
    <property type="project" value="TreeGrafter"/>
</dbReference>
<accession>A0A8J3I1L6</accession>
<dbReference type="FunFam" id="3.40.50.1580:FF:000004">
    <property type="entry name" value="Purine nucleoside phosphorylase"/>
    <property type="match status" value="1"/>
</dbReference>
<dbReference type="InterPro" id="IPR035994">
    <property type="entry name" value="Nucleoside_phosphorylase_sf"/>
</dbReference>
<feature type="domain" description="Nucleoside phosphorylase" evidence="9">
    <location>
        <begin position="23"/>
        <end position="272"/>
    </location>
</feature>
<dbReference type="PIRSF" id="PIRSF000477">
    <property type="entry name" value="PurNPase"/>
    <property type="match status" value="1"/>
</dbReference>
<dbReference type="InterPro" id="IPR011268">
    <property type="entry name" value="Purine_phosphorylase"/>
</dbReference>
<proteinExistence type="inferred from homology"/>
<dbReference type="EMBL" id="BNJF01000001">
    <property type="protein sequence ID" value="GHO45120.1"/>
    <property type="molecule type" value="Genomic_DNA"/>
</dbReference>
<reference evidence="10" key="1">
    <citation type="submission" date="2020-10" db="EMBL/GenBank/DDBJ databases">
        <title>Taxonomic study of unclassified bacteria belonging to the class Ktedonobacteria.</title>
        <authorList>
            <person name="Yabe S."/>
            <person name="Wang C.M."/>
            <person name="Zheng Y."/>
            <person name="Sakai Y."/>
            <person name="Cavaletti L."/>
            <person name="Monciardini P."/>
            <person name="Donadio S."/>
        </authorList>
    </citation>
    <scope>NUCLEOTIDE SEQUENCE</scope>
    <source>
        <strain evidence="10">SOSP1-1</strain>
    </source>
</reference>
<dbReference type="CDD" id="cd09009">
    <property type="entry name" value="PNP-EcPNPII_like"/>
    <property type="match status" value="1"/>
</dbReference>
<evidence type="ECO:0000256" key="4">
    <source>
        <dbReference type="ARBA" id="ARBA00022676"/>
    </source>
</evidence>
<evidence type="ECO:0000256" key="3">
    <source>
        <dbReference type="ARBA" id="ARBA00006751"/>
    </source>
</evidence>
<dbReference type="AlphaFoldDB" id="A0A8J3I1L6"/>
<evidence type="ECO:0000256" key="5">
    <source>
        <dbReference type="ARBA" id="ARBA00022679"/>
    </source>
</evidence>
<feature type="binding site" evidence="8">
    <location>
        <position position="196"/>
    </location>
    <ligand>
        <name>a purine D-ribonucleoside</name>
        <dbReference type="ChEBI" id="CHEBI:142355"/>
    </ligand>
</feature>
<evidence type="ECO:0000256" key="7">
    <source>
        <dbReference type="PIRNR" id="PIRNR000477"/>
    </source>
</evidence>